<dbReference type="Proteomes" id="UP000583929">
    <property type="component" value="Unassembled WGS sequence"/>
</dbReference>
<evidence type="ECO:0000313" key="14">
    <source>
        <dbReference type="EMBL" id="KAF4400582.1"/>
    </source>
</evidence>
<comment type="similarity">
    <text evidence="4">Belongs to the shikimate kinase family.</text>
</comment>
<evidence type="ECO:0000256" key="2">
    <source>
        <dbReference type="ARBA" id="ARBA00004229"/>
    </source>
</evidence>
<dbReference type="Proteomes" id="UP000525078">
    <property type="component" value="Unassembled WGS sequence"/>
</dbReference>
<dbReference type="GO" id="GO:0008652">
    <property type="term" value="P:amino acid biosynthetic process"/>
    <property type="evidence" value="ECO:0007669"/>
    <property type="project" value="UniProtKB-KW"/>
</dbReference>
<dbReference type="PANTHER" id="PTHR21087">
    <property type="entry name" value="SHIKIMATE KINASE"/>
    <property type="match status" value="1"/>
</dbReference>
<name>A0A7J6FLU3_CANSA</name>
<keyword evidence="9" id="KW-0418">Kinase</keyword>
<evidence type="ECO:0000256" key="11">
    <source>
        <dbReference type="ARBA" id="ARBA00023141"/>
    </source>
</evidence>
<dbReference type="GO" id="GO:0004765">
    <property type="term" value="F:shikimate kinase activity"/>
    <property type="evidence" value="ECO:0007669"/>
    <property type="project" value="UniProtKB-EC"/>
</dbReference>
<dbReference type="EMBL" id="JAATIP010000109">
    <property type="protein sequence ID" value="KAF4371686.1"/>
    <property type="molecule type" value="Genomic_DNA"/>
</dbReference>
<comment type="catalytic activity">
    <reaction evidence="12">
        <text>shikimate + ATP = 3-phosphoshikimate + ADP + H(+)</text>
        <dbReference type="Rhea" id="RHEA:13121"/>
        <dbReference type="ChEBI" id="CHEBI:15378"/>
        <dbReference type="ChEBI" id="CHEBI:30616"/>
        <dbReference type="ChEBI" id="CHEBI:36208"/>
        <dbReference type="ChEBI" id="CHEBI:145989"/>
        <dbReference type="ChEBI" id="CHEBI:456216"/>
        <dbReference type="EC" id="2.7.1.71"/>
    </reaction>
</comment>
<comment type="pathway">
    <text evidence="3">Metabolic intermediate biosynthesis; chorismate biosynthesis; chorismate from D-erythrose 4-phosphate and phosphoenolpyruvate: step 5/7.</text>
</comment>
<dbReference type="InterPro" id="IPR027417">
    <property type="entry name" value="P-loop_NTPase"/>
</dbReference>
<dbReference type="HAMAP" id="MF_00109">
    <property type="entry name" value="Shikimate_kinase"/>
    <property type="match status" value="1"/>
</dbReference>
<gene>
    <name evidence="13" type="ORF">F8388_008626</name>
    <name evidence="14" type="ORF">G4B88_023375</name>
</gene>
<dbReference type="Gene3D" id="3.40.50.300">
    <property type="entry name" value="P-loop containing nucleotide triphosphate hydrolases"/>
    <property type="match status" value="1"/>
</dbReference>
<dbReference type="InterPro" id="IPR031322">
    <property type="entry name" value="Shikimate/glucono_kinase"/>
</dbReference>
<sequence>MEALVPQTVQFTNWIYSDKVTNRPGRSFPVSQTLKDRKRFPVLVSARFPANGASNRRRNVDMEVSCSYKSVPGSVVESGNNQAPFDESLLLKVKSEKIKPYLEGRCIYLVGMMGSGKTTVGKILSQALGYSFSDCDTLIEQEADGISVAEIFKLHGEGFFRDKETEVLRQLSLMRCVVVSTGGGAVVRNINWKYMQKGITVWLDVPLDALAQRISAVGTGSRPLLPNESGDIYSKTFMRLSSLFELRGESYANANARVSLESKSFKGLLFHMLAILTDIAAKLGERDVSNLTPTVIAIEALEQIEVFLKEKEGHNEL</sequence>
<keyword evidence="6" id="KW-0028">Amino-acid biosynthesis</keyword>
<dbReference type="InterPro" id="IPR023000">
    <property type="entry name" value="Shikimate_kinase_CS"/>
</dbReference>
<evidence type="ECO:0000313" key="16">
    <source>
        <dbReference type="Proteomes" id="UP000583929"/>
    </source>
</evidence>
<keyword evidence="10" id="KW-0067">ATP-binding</keyword>
<dbReference type="Pfam" id="PF01202">
    <property type="entry name" value="SKI"/>
    <property type="match status" value="1"/>
</dbReference>
<evidence type="ECO:0000256" key="1">
    <source>
        <dbReference type="ARBA" id="ARBA00002641"/>
    </source>
</evidence>
<dbReference type="FunFam" id="3.40.50.300:FF:001033">
    <property type="entry name" value="Shikimate kinase 2, chloroplastic"/>
    <property type="match status" value="1"/>
</dbReference>
<proteinExistence type="inferred from homology"/>
<keyword evidence="11" id="KW-0057">Aromatic amino acid biosynthesis</keyword>
<dbReference type="GO" id="GO:0009423">
    <property type="term" value="P:chorismate biosynthetic process"/>
    <property type="evidence" value="ECO:0007669"/>
    <property type="project" value="UniProtKB-UniPathway"/>
</dbReference>
<dbReference type="PANTHER" id="PTHR21087:SF16">
    <property type="entry name" value="SHIKIMATE KINASE 1, CHLOROPLASTIC"/>
    <property type="match status" value="1"/>
</dbReference>
<keyword evidence="16" id="KW-1185">Reference proteome</keyword>
<evidence type="ECO:0000256" key="9">
    <source>
        <dbReference type="ARBA" id="ARBA00022777"/>
    </source>
</evidence>
<evidence type="ECO:0000256" key="4">
    <source>
        <dbReference type="ARBA" id="ARBA00006997"/>
    </source>
</evidence>
<dbReference type="GO" id="GO:0005524">
    <property type="term" value="F:ATP binding"/>
    <property type="evidence" value="ECO:0007669"/>
    <property type="project" value="UniProtKB-KW"/>
</dbReference>
<organism evidence="13 15">
    <name type="scientific">Cannabis sativa</name>
    <name type="common">Hemp</name>
    <name type="synonym">Marijuana</name>
    <dbReference type="NCBI Taxonomy" id="3483"/>
    <lineage>
        <taxon>Eukaryota</taxon>
        <taxon>Viridiplantae</taxon>
        <taxon>Streptophyta</taxon>
        <taxon>Embryophyta</taxon>
        <taxon>Tracheophyta</taxon>
        <taxon>Spermatophyta</taxon>
        <taxon>Magnoliopsida</taxon>
        <taxon>eudicotyledons</taxon>
        <taxon>Gunneridae</taxon>
        <taxon>Pentapetalae</taxon>
        <taxon>rosids</taxon>
        <taxon>fabids</taxon>
        <taxon>Rosales</taxon>
        <taxon>Cannabaceae</taxon>
        <taxon>Cannabis</taxon>
    </lineage>
</organism>
<dbReference type="CDD" id="cd00464">
    <property type="entry name" value="SK"/>
    <property type="match status" value="1"/>
</dbReference>
<dbReference type="EC" id="2.7.1.71" evidence="5"/>
<dbReference type="PRINTS" id="PR01100">
    <property type="entry name" value="SHIKIMTKNASE"/>
</dbReference>
<dbReference type="GO" id="GO:0009507">
    <property type="term" value="C:chloroplast"/>
    <property type="evidence" value="ECO:0007669"/>
    <property type="project" value="UniProtKB-SubCell"/>
</dbReference>
<keyword evidence="7" id="KW-0808">Transferase</keyword>
<evidence type="ECO:0000256" key="12">
    <source>
        <dbReference type="ARBA" id="ARBA00048567"/>
    </source>
</evidence>
<evidence type="ECO:0000313" key="15">
    <source>
        <dbReference type="Proteomes" id="UP000525078"/>
    </source>
</evidence>
<dbReference type="InterPro" id="IPR000623">
    <property type="entry name" value="Shikimate_kinase/TSH1"/>
</dbReference>
<dbReference type="SUPFAM" id="SSF52540">
    <property type="entry name" value="P-loop containing nucleoside triphosphate hydrolases"/>
    <property type="match status" value="1"/>
</dbReference>
<accession>A0A7J6FLU3</accession>
<comment type="caution">
    <text evidence="13">The sequence shown here is derived from an EMBL/GenBank/DDBJ whole genome shotgun (WGS) entry which is preliminary data.</text>
</comment>
<evidence type="ECO:0000256" key="6">
    <source>
        <dbReference type="ARBA" id="ARBA00022605"/>
    </source>
</evidence>
<evidence type="ECO:0000313" key="13">
    <source>
        <dbReference type="EMBL" id="KAF4371686.1"/>
    </source>
</evidence>
<dbReference type="EMBL" id="JAATIQ010000017">
    <property type="protein sequence ID" value="KAF4400582.1"/>
    <property type="molecule type" value="Genomic_DNA"/>
</dbReference>
<comment type="subcellular location">
    <subcellularLocation>
        <location evidence="2">Plastid</location>
        <location evidence="2">Chloroplast</location>
    </subcellularLocation>
</comment>
<evidence type="ECO:0000256" key="5">
    <source>
        <dbReference type="ARBA" id="ARBA00012154"/>
    </source>
</evidence>
<dbReference type="AlphaFoldDB" id="A0A7J6FLU3"/>
<evidence type="ECO:0000256" key="8">
    <source>
        <dbReference type="ARBA" id="ARBA00022741"/>
    </source>
</evidence>
<protein>
    <recommendedName>
        <fullName evidence="5">shikimate kinase</fullName>
        <ecNumber evidence="5">2.7.1.71</ecNumber>
    </recommendedName>
</protein>
<comment type="function">
    <text evidence="1">Catalyzes the specific phosphorylation of the 3-hydroxyl group of shikimic acid using ATP as a cosubstrate.</text>
</comment>
<dbReference type="GO" id="GO:0005829">
    <property type="term" value="C:cytosol"/>
    <property type="evidence" value="ECO:0007669"/>
    <property type="project" value="TreeGrafter"/>
</dbReference>
<evidence type="ECO:0000256" key="3">
    <source>
        <dbReference type="ARBA" id="ARBA00004842"/>
    </source>
</evidence>
<evidence type="ECO:0000256" key="10">
    <source>
        <dbReference type="ARBA" id="ARBA00022840"/>
    </source>
</evidence>
<keyword evidence="8" id="KW-0547">Nucleotide-binding</keyword>
<evidence type="ECO:0000256" key="7">
    <source>
        <dbReference type="ARBA" id="ARBA00022679"/>
    </source>
</evidence>
<reference evidence="15 16" key="1">
    <citation type="journal article" date="2020" name="bioRxiv">
        <title>Sequence and annotation of 42 cannabis genomes reveals extensive copy number variation in cannabinoid synthesis and pathogen resistance genes.</title>
        <authorList>
            <person name="Mckernan K.J."/>
            <person name="Helbert Y."/>
            <person name="Kane L.T."/>
            <person name="Ebling H."/>
            <person name="Zhang L."/>
            <person name="Liu B."/>
            <person name="Eaton Z."/>
            <person name="Mclaughlin S."/>
            <person name="Kingan S."/>
            <person name="Baybayan P."/>
            <person name="Concepcion G."/>
            <person name="Jordan M."/>
            <person name="Riva A."/>
            <person name="Barbazuk W."/>
            <person name="Harkins T."/>
        </authorList>
    </citation>
    <scope>NUCLEOTIDE SEQUENCE [LARGE SCALE GENOMIC DNA]</scope>
    <source>
        <strain evidence="15 16">cv. Jamaican Lion 4</strain>
        <strain evidence="14">Father</strain>
        <strain evidence="13">Mother</strain>
        <tissue evidence="13">Leaf</tissue>
    </source>
</reference>
<dbReference type="PROSITE" id="PS01128">
    <property type="entry name" value="SHIKIMATE_KINASE"/>
    <property type="match status" value="1"/>
</dbReference>
<dbReference type="GO" id="GO:0009073">
    <property type="term" value="P:aromatic amino acid family biosynthetic process"/>
    <property type="evidence" value="ECO:0007669"/>
    <property type="project" value="UniProtKB-KW"/>
</dbReference>
<dbReference type="UniPathway" id="UPA00053">
    <property type="reaction ID" value="UER00088"/>
</dbReference>